<name>A0A0N1HYG3_LEPSE</name>
<dbReference type="OMA" id="WEFLVHL"/>
<keyword evidence="3" id="KW-1003">Cell membrane</keyword>
<dbReference type="GO" id="GO:0005886">
    <property type="term" value="C:plasma membrane"/>
    <property type="evidence" value="ECO:0007669"/>
    <property type="project" value="UniProtKB-SubCell"/>
</dbReference>
<proteinExistence type="predicted"/>
<keyword evidence="5 11" id="KW-1133">Transmembrane helix</keyword>
<sequence>MTLLGNHTQPAVLALAMSRDVDSGDDSSAAVGVGASLEDLSLGILFVTMLIFLGGTFFMTQRRRIPLPYTVILFLYGILVGAVALWVYPDVANALASIPPELLFYIFLPVLIFEGSYAINIHALKRVFVQAVILATVGLLINTALLTLPIKWCFGSWSWYMALLLGSLLSATDPVAVVALLKELGVDKRITAMLDGESVMNDGTAIILFSLLLPAAQTGSMSGSVGMMVLKGIRLSLLPILTGPFFGFLQSFWLRRTGDGLTKACITVSVTYVSYYVAGHLIGTSGVLTLFFQGVFLSYYCPSLFPGKEGNLISSTWEFLVHLGNTVLFSLVGVILVAEVIPTLQIIDVFVILGIYAAMVLSRWIMLEVLAPCLNIFSYKVTQRHITLFVHAGLRGGVASTLALAVKQAGLKEGITVLKITSGIVLLTLLVNATTASRVVRRLGFNTKEEFRMLKMNFAMECVRTSQENALEGVKRDTKYRNASWMHVERFVRHRIRNPYSGLRVEKELDEDKTVNRMLMSAFKTALWRQRDEEVITETVVMQMGAVIAGLIEQGKLLDVRQMHWFHRRKSNTEDEEEMQSAHQLARDRLRVSQRSPVSRLTPEQQQQLGRPRPPQPQPNHFCQPTPHSTNVDATVAEPAPSKREGEYKNEIATPRQSGRYSSCERAVSSSSIKGGYSLNAPASAPKTRNEIFAEYIGMGAHSADGGDAAAMAAAMAPMIDSMSTSNSDIGDPSTYEAVRVDVMRPPPGLIEGGLNGAEDEAEVARMNRIVEALMHRLLPTWVSWAERFIFGKGYFAQAHRRAQENAFVTLLAVVKCLTAISPLKHRFVASVAQARRVEKWMSTQMIAANRAIRFFYANFPEATNNVASSRAVVSVANSLLEAVDMLHSEQGFGTRGSAVLVEMIAHMRAHVPTSWENNAEQKESSLVLRAVAATTLGKGLRTLEIKAISSMGLVRKFREGDVITLPENAFLVVVFGSLRAMHGRWTTLTQHEMMESFGDTVGLEALMLPQEFRLAQQRRWRVISTESTALLISFNSIKPFLMERSFRAVKALWRAAAAEVLLPFLSHIVTVPENQMQTKREHLMELILAGTPLIGPQDCDLASCETNFHLYFYLRGTDKSGLFSSHTPPCYISTFYVHQLRWSAPDAVLYAVPMRVGDRGYVPWAYAGGSASTVVSDLLPLASNDELAVEGDGNLDEGAGSRCVPAEPQRSSTNSLATCVPPSFSSRSPCSVSLTESPSRSLNRHPTADDLLPSPDHPVEGVPPARSSRAPILAAAPDMASPTVPSGDDYAMSTTSSLFDHGSATPPMVPFDESTVTTHMGATSILNSVLLGTIPEEKAEGFYRSGTASVFGDLMDTVASPLLLCRDSENFPASPCPSEQQSHGASTHRFYPELSDISIFYTLEEFVTPVPFTNQVFVQYASVLEHLCIATLRYLRFPADPFHVEHAQVTGKQTVESLLSFCVELSVMKRTCRVISKCHGENIDVLNPFHASNDIDTAFQAKVCTWARQYRVNGKFHLRVMVTEMNTYANRRFPDYVALLRRMVRLEPELKVVGTAEGMNNLCRRVMNSCKPGDASGVRMGDLEDVV</sequence>
<feature type="compositionally biased region" description="Basic and acidic residues" evidence="10">
    <location>
        <begin position="641"/>
        <end position="650"/>
    </location>
</feature>
<feature type="transmembrane region" description="Helical" evidence="11">
    <location>
        <begin position="127"/>
        <end position="145"/>
    </location>
</feature>
<evidence type="ECO:0000256" key="9">
    <source>
        <dbReference type="ARBA" id="ARBA00023201"/>
    </source>
</evidence>
<evidence type="ECO:0000256" key="2">
    <source>
        <dbReference type="ARBA" id="ARBA00022448"/>
    </source>
</evidence>
<gene>
    <name evidence="13" type="ORF">ABL78_3004</name>
</gene>
<evidence type="ECO:0000256" key="6">
    <source>
        <dbReference type="ARBA" id="ARBA00023053"/>
    </source>
</evidence>
<dbReference type="PANTHER" id="PTHR10110:SF86">
    <property type="entry name" value="SODIUM_HYDROGEN EXCHANGER 7"/>
    <property type="match status" value="1"/>
</dbReference>
<evidence type="ECO:0000256" key="4">
    <source>
        <dbReference type="ARBA" id="ARBA00022692"/>
    </source>
</evidence>
<accession>A0A0N1HYG3</accession>
<evidence type="ECO:0000256" key="7">
    <source>
        <dbReference type="ARBA" id="ARBA00023065"/>
    </source>
</evidence>
<dbReference type="GO" id="GO:0051453">
    <property type="term" value="P:regulation of intracellular pH"/>
    <property type="evidence" value="ECO:0007669"/>
    <property type="project" value="TreeGrafter"/>
</dbReference>
<feature type="transmembrane region" description="Helical" evidence="11">
    <location>
        <begin position="275"/>
        <end position="299"/>
    </location>
</feature>
<evidence type="ECO:0000256" key="10">
    <source>
        <dbReference type="SAM" id="MobiDB-lite"/>
    </source>
</evidence>
<protein>
    <submittedName>
        <fullName evidence="13">Na/H antiporter-like protein</fullName>
    </submittedName>
</protein>
<evidence type="ECO:0000313" key="14">
    <source>
        <dbReference type="Proteomes" id="UP000038009"/>
    </source>
</evidence>
<dbReference type="Pfam" id="PF00999">
    <property type="entry name" value="Na_H_Exchanger"/>
    <property type="match status" value="1"/>
</dbReference>
<keyword evidence="8 11" id="KW-0472">Membrane</keyword>
<dbReference type="EMBL" id="LJSK01000070">
    <property type="protein sequence ID" value="KPI87894.1"/>
    <property type="molecule type" value="Genomic_DNA"/>
</dbReference>
<keyword evidence="14" id="KW-1185">Reference proteome</keyword>
<feature type="transmembrane region" description="Helical" evidence="11">
    <location>
        <begin position="345"/>
        <end position="366"/>
    </location>
</feature>
<comment type="subcellular location">
    <subcellularLocation>
        <location evidence="1">Cell membrane</location>
        <topology evidence="1">Multi-pass membrane protein</topology>
    </subcellularLocation>
</comment>
<feature type="transmembrane region" description="Helical" evidence="11">
    <location>
        <begin position="67"/>
        <end position="87"/>
    </location>
</feature>
<feature type="transmembrane region" description="Helical" evidence="11">
    <location>
        <begin position="233"/>
        <end position="254"/>
    </location>
</feature>
<dbReference type="InterPro" id="IPR018422">
    <property type="entry name" value="Cation/H_exchanger_CPA1"/>
</dbReference>
<evidence type="ECO:0000313" key="13">
    <source>
        <dbReference type="EMBL" id="KPI87894.1"/>
    </source>
</evidence>
<feature type="transmembrane region" description="Helical" evidence="11">
    <location>
        <begin position="202"/>
        <end position="221"/>
    </location>
</feature>
<feature type="compositionally biased region" description="Low complexity" evidence="10">
    <location>
        <begin position="1220"/>
        <end position="1234"/>
    </location>
</feature>
<evidence type="ECO:0000256" key="5">
    <source>
        <dbReference type="ARBA" id="ARBA00022989"/>
    </source>
</evidence>
<organism evidence="13 14">
    <name type="scientific">Leptomonas seymouri</name>
    <dbReference type="NCBI Taxonomy" id="5684"/>
    <lineage>
        <taxon>Eukaryota</taxon>
        <taxon>Discoba</taxon>
        <taxon>Euglenozoa</taxon>
        <taxon>Kinetoplastea</taxon>
        <taxon>Metakinetoplastina</taxon>
        <taxon>Trypanosomatida</taxon>
        <taxon>Trypanosomatidae</taxon>
        <taxon>Leishmaniinae</taxon>
        <taxon>Leptomonas</taxon>
    </lineage>
</organism>
<dbReference type="Proteomes" id="UP000038009">
    <property type="component" value="Unassembled WGS sequence"/>
</dbReference>
<evidence type="ECO:0000256" key="1">
    <source>
        <dbReference type="ARBA" id="ARBA00004651"/>
    </source>
</evidence>
<keyword evidence="6" id="KW-0915">Sodium</keyword>
<feature type="region of interest" description="Disordered" evidence="10">
    <location>
        <begin position="1190"/>
        <end position="1268"/>
    </location>
</feature>
<dbReference type="GO" id="GO:0015385">
    <property type="term" value="F:sodium:proton antiporter activity"/>
    <property type="evidence" value="ECO:0007669"/>
    <property type="project" value="InterPro"/>
</dbReference>
<comment type="caution">
    <text evidence="13">The sequence shown here is derived from an EMBL/GenBank/DDBJ whole genome shotgun (WGS) entry which is preliminary data.</text>
</comment>
<reference evidence="13 14" key="1">
    <citation type="journal article" date="2015" name="PLoS Pathog.">
        <title>Leptomonas seymouri: Adaptations to the Dixenous Life Cycle Analyzed by Genome Sequencing, Transcriptome Profiling and Co-infection with Leishmania donovani.</title>
        <authorList>
            <person name="Kraeva N."/>
            <person name="Butenko A."/>
            <person name="Hlavacova J."/>
            <person name="Kostygov A."/>
            <person name="Myskova J."/>
            <person name="Grybchuk D."/>
            <person name="Lestinova T."/>
            <person name="Votypka J."/>
            <person name="Volf P."/>
            <person name="Opperdoes F."/>
            <person name="Flegontov P."/>
            <person name="Lukes J."/>
            <person name="Yurchenko V."/>
        </authorList>
    </citation>
    <scope>NUCLEOTIDE SEQUENCE [LARGE SCALE GENOMIC DNA]</scope>
    <source>
        <strain evidence="13 14">ATCC 30220</strain>
    </source>
</reference>
<keyword evidence="4 11" id="KW-0812">Transmembrane</keyword>
<dbReference type="GO" id="GO:0015386">
    <property type="term" value="F:potassium:proton antiporter activity"/>
    <property type="evidence" value="ECO:0007669"/>
    <property type="project" value="TreeGrafter"/>
</dbReference>
<dbReference type="Gene3D" id="6.10.140.1330">
    <property type="match status" value="1"/>
</dbReference>
<dbReference type="InterPro" id="IPR006153">
    <property type="entry name" value="Cation/H_exchanger_TM"/>
</dbReference>
<dbReference type="PANTHER" id="PTHR10110">
    <property type="entry name" value="SODIUM/HYDROGEN EXCHANGER"/>
    <property type="match status" value="1"/>
</dbReference>
<evidence type="ECO:0000256" key="8">
    <source>
        <dbReference type="ARBA" id="ARBA00023136"/>
    </source>
</evidence>
<feature type="transmembrane region" description="Helical" evidence="11">
    <location>
        <begin position="157"/>
        <end position="181"/>
    </location>
</feature>
<feature type="domain" description="Cation/H+ exchanger transmembrane" evidence="12">
    <location>
        <begin position="51"/>
        <end position="441"/>
    </location>
</feature>
<dbReference type="GO" id="GO:0098719">
    <property type="term" value="P:sodium ion import across plasma membrane"/>
    <property type="evidence" value="ECO:0007669"/>
    <property type="project" value="TreeGrafter"/>
</dbReference>
<evidence type="ECO:0000256" key="3">
    <source>
        <dbReference type="ARBA" id="ARBA00022475"/>
    </source>
</evidence>
<feature type="compositionally biased region" description="Polar residues" evidence="10">
    <location>
        <begin position="621"/>
        <end position="633"/>
    </location>
</feature>
<keyword evidence="2" id="KW-0813">Transport</keyword>
<dbReference type="VEuPathDB" id="TriTrypDB:Lsey_0070_0010"/>
<keyword evidence="9" id="KW-0739">Sodium transport</keyword>
<feature type="transmembrane region" description="Helical" evidence="11">
    <location>
        <begin position="40"/>
        <end position="60"/>
    </location>
</feature>
<evidence type="ECO:0000259" key="12">
    <source>
        <dbReference type="Pfam" id="PF00999"/>
    </source>
</evidence>
<dbReference type="OrthoDB" id="441412at2759"/>
<keyword evidence="7" id="KW-0406">Ion transport</keyword>
<evidence type="ECO:0000256" key="11">
    <source>
        <dbReference type="SAM" id="Phobius"/>
    </source>
</evidence>
<feature type="region of interest" description="Disordered" evidence="10">
    <location>
        <begin position="570"/>
        <end position="665"/>
    </location>
</feature>
<feature type="transmembrane region" description="Helical" evidence="11">
    <location>
        <begin position="102"/>
        <end position="120"/>
    </location>
</feature>
<feature type="transmembrane region" description="Helical" evidence="11">
    <location>
        <begin position="319"/>
        <end position="338"/>
    </location>
</feature>